<organism evidence="2 3">
    <name type="scientific">Paenibacillus thalictri</name>
    <dbReference type="NCBI Taxonomy" id="2527873"/>
    <lineage>
        <taxon>Bacteria</taxon>
        <taxon>Bacillati</taxon>
        <taxon>Bacillota</taxon>
        <taxon>Bacilli</taxon>
        <taxon>Bacillales</taxon>
        <taxon>Paenibacillaceae</taxon>
        <taxon>Paenibacillus</taxon>
    </lineage>
</organism>
<dbReference type="PANTHER" id="PTHR43143:SF5">
    <property type="entry name" value="SECRETED PROTEIN"/>
    <property type="match status" value="1"/>
</dbReference>
<dbReference type="EMBL" id="SIRE01000009">
    <property type="protein sequence ID" value="TBL78523.1"/>
    <property type="molecule type" value="Genomic_DNA"/>
</dbReference>
<proteinExistence type="predicted"/>
<reference evidence="2 3" key="1">
    <citation type="submission" date="2019-02" db="EMBL/GenBank/DDBJ databases">
        <title>Paenibacillus sp. nov., isolated from surface-sterilized tissue of Thalictrum simplex L.</title>
        <authorList>
            <person name="Tuo L."/>
        </authorList>
    </citation>
    <scope>NUCLEOTIDE SEQUENCE [LARGE SCALE GENOMIC DNA]</scope>
    <source>
        <strain evidence="2 3">N2SHLJ1</strain>
    </source>
</reference>
<evidence type="ECO:0000313" key="3">
    <source>
        <dbReference type="Proteomes" id="UP000293142"/>
    </source>
</evidence>
<protein>
    <recommendedName>
        <fullName evidence="1">Calcineurin-like phosphoesterase domain-containing protein</fullName>
    </recommendedName>
</protein>
<dbReference type="RefSeq" id="WP_131013881.1">
    <property type="nucleotide sequence ID" value="NZ_SIRE01000009.1"/>
</dbReference>
<accession>A0A4Q9DQ58</accession>
<evidence type="ECO:0000313" key="2">
    <source>
        <dbReference type="EMBL" id="TBL78523.1"/>
    </source>
</evidence>
<dbReference type="Proteomes" id="UP000293142">
    <property type="component" value="Unassembled WGS sequence"/>
</dbReference>
<dbReference type="Gene3D" id="3.60.21.10">
    <property type="match status" value="1"/>
</dbReference>
<dbReference type="InterPro" id="IPR051918">
    <property type="entry name" value="STPP_CPPED1"/>
</dbReference>
<name>A0A4Q9DQ58_9BACL</name>
<comment type="caution">
    <text evidence="2">The sequence shown here is derived from an EMBL/GenBank/DDBJ whole genome shotgun (WGS) entry which is preliminary data.</text>
</comment>
<dbReference type="PANTHER" id="PTHR43143">
    <property type="entry name" value="METALLOPHOSPHOESTERASE, CALCINEURIN SUPERFAMILY"/>
    <property type="match status" value="1"/>
</dbReference>
<feature type="domain" description="Calcineurin-like phosphoesterase" evidence="1">
    <location>
        <begin position="48"/>
        <end position="263"/>
    </location>
</feature>
<evidence type="ECO:0000259" key="1">
    <source>
        <dbReference type="Pfam" id="PF00149"/>
    </source>
</evidence>
<dbReference type="InterPro" id="IPR004843">
    <property type="entry name" value="Calcineurin-like_PHP"/>
</dbReference>
<dbReference type="AlphaFoldDB" id="A0A4Q9DQ58"/>
<sequence>MAAILRLFVMELSFFISWPKREMATTINHVEVKQMSIANSLNTDDFAIVIIPDTQKMAVNQLSFYKAMTSWIVDHAKEMNLKMILHLGDVVDHGANCEAEFQIAEEAFNTIYHADLPMLVAAGNHDYDNLIKEDRSLTLFNRYFGVHRYHTKPWFGGTFEAGQAENCFFKLEIAGRKFIFLSLEFGPRDQVLAWADEILTSHSDHLAIMITHCYMYIYGERTKTGDKHNPKSYPGAVEANDGEDLWNKSLRKHGNLVAVFSGHHIYGNVSYRVDKGDNDNLVFQSFQNWQGEENGGEGRFRILTFRPSTDEMTLQVMNPYTNEYETKDGYEIALHLDRGIKS</sequence>
<dbReference type="SUPFAM" id="SSF56300">
    <property type="entry name" value="Metallo-dependent phosphatases"/>
    <property type="match status" value="1"/>
</dbReference>
<dbReference type="Pfam" id="PF00149">
    <property type="entry name" value="Metallophos"/>
    <property type="match status" value="1"/>
</dbReference>
<dbReference type="InterPro" id="IPR029052">
    <property type="entry name" value="Metallo-depent_PP-like"/>
</dbReference>
<dbReference type="OrthoDB" id="9772095at2"/>
<gene>
    <name evidence="2" type="ORF">EYB31_13530</name>
</gene>
<dbReference type="GO" id="GO:0016787">
    <property type="term" value="F:hydrolase activity"/>
    <property type="evidence" value="ECO:0007669"/>
    <property type="project" value="InterPro"/>
</dbReference>
<keyword evidence="3" id="KW-1185">Reference proteome</keyword>